<dbReference type="InterPro" id="IPR042101">
    <property type="entry name" value="SRP54_N_sf"/>
</dbReference>
<dbReference type="InterPro" id="IPR000897">
    <property type="entry name" value="SRP54_GTPase_dom"/>
</dbReference>
<dbReference type="SMART" id="SM00962">
    <property type="entry name" value="SRP54"/>
    <property type="match status" value="1"/>
</dbReference>
<dbReference type="OrthoDB" id="10250817at2759"/>
<dbReference type="GO" id="GO:0030942">
    <property type="term" value="F:endoplasmic reticulum signal peptide binding"/>
    <property type="evidence" value="ECO:0007669"/>
    <property type="project" value="TreeGrafter"/>
</dbReference>
<feature type="compositionally biased region" description="Basic residues" evidence="13">
    <location>
        <begin position="443"/>
        <end position="461"/>
    </location>
</feature>
<dbReference type="Pfam" id="PF00448">
    <property type="entry name" value="SRP54"/>
    <property type="match status" value="1"/>
</dbReference>
<dbReference type="Gene3D" id="3.40.50.300">
    <property type="entry name" value="P-loop containing nucleotide triphosphate hydrolases"/>
    <property type="match status" value="1"/>
</dbReference>
<dbReference type="RefSeq" id="XP_025349362.1">
    <property type="nucleotide sequence ID" value="XM_025491899.1"/>
</dbReference>
<dbReference type="SUPFAM" id="SSF47446">
    <property type="entry name" value="Signal peptide-binding domain"/>
    <property type="match status" value="1"/>
</dbReference>
<keyword evidence="6" id="KW-0694">RNA-binding</keyword>
<evidence type="ECO:0000256" key="11">
    <source>
        <dbReference type="ARBA" id="ARBA00035672"/>
    </source>
</evidence>
<keyword evidence="3" id="KW-0963">Cytoplasm</keyword>
<proteinExistence type="inferred from homology"/>
<dbReference type="PANTHER" id="PTHR11564">
    <property type="entry name" value="SIGNAL RECOGNITION PARTICLE 54K PROTEIN SRP54"/>
    <property type="match status" value="1"/>
</dbReference>
<dbReference type="GO" id="GO:0005829">
    <property type="term" value="C:cytosol"/>
    <property type="evidence" value="ECO:0007669"/>
    <property type="project" value="TreeGrafter"/>
</dbReference>
<evidence type="ECO:0000256" key="8">
    <source>
        <dbReference type="ARBA" id="ARBA00023135"/>
    </source>
</evidence>
<keyword evidence="16" id="KW-1185">Reference proteome</keyword>
<dbReference type="Proteomes" id="UP000245942">
    <property type="component" value="Unassembled WGS sequence"/>
</dbReference>
<comment type="similarity">
    <text evidence="2">Belongs to the GTP-binding SRP family. SRP54 subfamily.</text>
</comment>
<evidence type="ECO:0000313" key="16">
    <source>
        <dbReference type="Proteomes" id="UP000245942"/>
    </source>
</evidence>
<dbReference type="GO" id="GO:0005786">
    <property type="term" value="C:signal recognition particle, endoplasmic reticulum targeting"/>
    <property type="evidence" value="ECO:0007669"/>
    <property type="project" value="UniProtKB-KW"/>
</dbReference>
<evidence type="ECO:0000256" key="10">
    <source>
        <dbReference type="ARBA" id="ARBA00034905"/>
    </source>
</evidence>
<evidence type="ECO:0000256" key="2">
    <source>
        <dbReference type="ARBA" id="ARBA00005450"/>
    </source>
</evidence>
<dbReference type="GO" id="GO:0005525">
    <property type="term" value="F:GTP binding"/>
    <property type="evidence" value="ECO:0007669"/>
    <property type="project" value="UniProtKB-KW"/>
</dbReference>
<keyword evidence="5" id="KW-0378">Hydrolase</keyword>
<evidence type="ECO:0000256" key="7">
    <source>
        <dbReference type="ARBA" id="ARBA00023134"/>
    </source>
</evidence>
<dbReference type="InterPro" id="IPR036225">
    <property type="entry name" value="SRP/SRP_N"/>
</dbReference>
<dbReference type="InterPro" id="IPR027417">
    <property type="entry name" value="P-loop_NTPase"/>
</dbReference>
<dbReference type="SMART" id="SM00382">
    <property type="entry name" value="AAA"/>
    <property type="match status" value="1"/>
</dbReference>
<evidence type="ECO:0000256" key="3">
    <source>
        <dbReference type="ARBA" id="ARBA00022490"/>
    </source>
</evidence>
<dbReference type="InterPro" id="IPR004125">
    <property type="entry name" value="Signal_recog_particle_SRP54_M"/>
</dbReference>
<dbReference type="PROSITE" id="PS00300">
    <property type="entry name" value="SRP54"/>
    <property type="match status" value="1"/>
</dbReference>
<dbReference type="EC" id="3.6.5.4" evidence="11"/>
<evidence type="ECO:0000256" key="6">
    <source>
        <dbReference type="ARBA" id="ARBA00022884"/>
    </source>
</evidence>
<evidence type="ECO:0000259" key="14">
    <source>
        <dbReference type="PROSITE" id="PS00300"/>
    </source>
</evidence>
<dbReference type="FunFam" id="3.40.50.300:FF:000022">
    <property type="entry name" value="Signal recognition particle 54 kDa subunit"/>
    <property type="match status" value="1"/>
</dbReference>
<evidence type="ECO:0000256" key="4">
    <source>
        <dbReference type="ARBA" id="ARBA00022741"/>
    </source>
</evidence>
<dbReference type="InterPro" id="IPR003593">
    <property type="entry name" value="AAA+_ATPase"/>
</dbReference>
<dbReference type="Gene3D" id="1.10.260.30">
    <property type="entry name" value="Signal recognition particle, SRP54 subunit, M-domain"/>
    <property type="match status" value="1"/>
</dbReference>
<keyword evidence="7" id="KW-0342">GTP-binding</keyword>
<comment type="catalytic activity">
    <reaction evidence="12">
        <text>GTP + H2O = GDP + phosphate + H(+)</text>
        <dbReference type="Rhea" id="RHEA:19669"/>
        <dbReference type="ChEBI" id="CHEBI:15377"/>
        <dbReference type="ChEBI" id="CHEBI:15378"/>
        <dbReference type="ChEBI" id="CHEBI:37565"/>
        <dbReference type="ChEBI" id="CHEBI:43474"/>
        <dbReference type="ChEBI" id="CHEBI:58189"/>
        <dbReference type="EC" id="3.6.5.4"/>
    </reaction>
    <physiologicalReaction direction="left-to-right" evidence="12">
        <dbReference type="Rhea" id="RHEA:19670"/>
    </physiologicalReaction>
</comment>
<dbReference type="SUPFAM" id="SSF47364">
    <property type="entry name" value="Domain of the SRP/SRP receptor G-proteins"/>
    <property type="match status" value="1"/>
</dbReference>
<dbReference type="STRING" id="1684307.A0A316UAL1"/>
<protein>
    <recommendedName>
        <fullName evidence="11">signal-recognition-particle GTPase</fullName>
        <ecNumber evidence="11">3.6.5.4</ecNumber>
    </recommendedName>
    <alternativeName>
        <fullName evidence="10">Signal recognition particle 54 kDa protein homolog</fullName>
    </alternativeName>
</protein>
<dbReference type="PANTHER" id="PTHR11564:SF5">
    <property type="entry name" value="SIGNAL RECOGNITION PARTICLE SUBUNIT SRP54"/>
    <property type="match status" value="1"/>
</dbReference>
<dbReference type="Gene3D" id="1.20.120.140">
    <property type="entry name" value="Signal recognition particle SRP54, nucleotide-binding domain"/>
    <property type="match status" value="1"/>
</dbReference>
<dbReference type="Pfam" id="PF02978">
    <property type="entry name" value="SRP_SPB"/>
    <property type="match status" value="2"/>
</dbReference>
<dbReference type="CDD" id="cd17875">
    <property type="entry name" value="SRP54_G"/>
    <property type="match status" value="1"/>
</dbReference>
<dbReference type="InterPro" id="IPR022941">
    <property type="entry name" value="SRP54"/>
</dbReference>
<evidence type="ECO:0000256" key="1">
    <source>
        <dbReference type="ARBA" id="ARBA00004496"/>
    </source>
</evidence>
<dbReference type="EMBL" id="KZ819323">
    <property type="protein sequence ID" value="PWN22202.1"/>
    <property type="molecule type" value="Genomic_DNA"/>
</dbReference>
<keyword evidence="8" id="KW-0733">Signal recognition particle</keyword>
<organism evidence="15 16">
    <name type="scientific">Pseudomicrostroma glucosiphilum</name>
    <dbReference type="NCBI Taxonomy" id="1684307"/>
    <lineage>
        <taxon>Eukaryota</taxon>
        <taxon>Fungi</taxon>
        <taxon>Dikarya</taxon>
        <taxon>Basidiomycota</taxon>
        <taxon>Ustilaginomycotina</taxon>
        <taxon>Exobasidiomycetes</taxon>
        <taxon>Microstromatales</taxon>
        <taxon>Microstromatales incertae sedis</taxon>
        <taxon>Pseudomicrostroma</taxon>
    </lineage>
</organism>
<evidence type="ECO:0000256" key="12">
    <source>
        <dbReference type="ARBA" id="ARBA00048157"/>
    </source>
</evidence>
<dbReference type="SMART" id="SM00963">
    <property type="entry name" value="SRP54_N"/>
    <property type="match status" value="1"/>
</dbReference>
<evidence type="ECO:0000313" key="15">
    <source>
        <dbReference type="EMBL" id="PWN22202.1"/>
    </source>
</evidence>
<dbReference type="InterPro" id="IPR013822">
    <property type="entry name" value="Signal_recog_particl_SRP54_hlx"/>
</dbReference>
<dbReference type="InterPro" id="IPR036891">
    <property type="entry name" value="Signal_recog_part_SRP54_M_sf"/>
</dbReference>
<evidence type="ECO:0000256" key="5">
    <source>
        <dbReference type="ARBA" id="ARBA00022801"/>
    </source>
</evidence>
<keyword evidence="4" id="KW-0547">Nucleotide-binding</keyword>
<dbReference type="GO" id="GO:0006616">
    <property type="term" value="P:SRP-dependent cotranslational protein targeting to membrane, translocation"/>
    <property type="evidence" value="ECO:0007669"/>
    <property type="project" value="TreeGrafter"/>
</dbReference>
<dbReference type="GO" id="GO:0003924">
    <property type="term" value="F:GTPase activity"/>
    <property type="evidence" value="ECO:0007669"/>
    <property type="project" value="InterPro"/>
</dbReference>
<dbReference type="GeneID" id="37013633"/>
<dbReference type="GO" id="GO:0008312">
    <property type="term" value="F:7S RNA binding"/>
    <property type="evidence" value="ECO:0007669"/>
    <property type="project" value="InterPro"/>
</dbReference>
<dbReference type="HAMAP" id="MF_00306">
    <property type="entry name" value="SRP54"/>
    <property type="match status" value="1"/>
</dbReference>
<dbReference type="AlphaFoldDB" id="A0A316UAL1"/>
<sequence length="629" mass="66503">MVLTSLGRRINSAFADLSRAPQVDDATIEALLKSVCSALLESDVNVRLVSELRNSVRAEVKEGLNDKSKSSLQDGQRKALVQKAVFDHLVKLVDPTPGQEQWKPTKGKPNVVMFVGLQGSGKTTSVTKLGHHYAKRGFKVGLVCADTFRAGAFDQLKQNASKANIPFYGSYTETDPVVIAKQGVDSFKKNRFEVIIVDTSGRHRQEAELFEEMVEIADAVKPDMTIMVLDASIGQAAEEQSKAFKEAAGYGGIFVTKLDGHAKGGGAISAVAATHTPILYLGLGEHIADLEIFRPAPFISKLLGQGDLTGLMDKMEEVRTQNPERQKELMKKLEEGGKFTVRDWKEQLGNIMGMGPLSKIAGMIPGMGAMLGGGGGEGDEAANGKMKRMMYICDSMTKEELDSDGSLFYTPVGGKGKGKAKGKEASSSKSKQVAKVDEEGKSKEKKKAKQVKVRMTARARRVAQGSGTSVREVEEFLMQYRMVSKMVQSMGGLARFKQQTSGAGSRPGAGGMPQLPPGVDRNQIAAMQNMLPPEIKAQLRQPGGREKLMAQIQRGEINPAALMGGAGGAGGLGGFPGMGGAGGAGGMPDLGAMMQQMGGMGGMGNMMKMFGGMMGGGGGGPGAGAGEGR</sequence>
<feature type="region of interest" description="Disordered" evidence="13">
    <location>
        <begin position="410"/>
        <end position="463"/>
    </location>
</feature>
<feature type="domain" description="SRP54-type proteins GTP-binding" evidence="14">
    <location>
        <begin position="277"/>
        <end position="290"/>
    </location>
</feature>
<keyword evidence="9" id="KW-0687">Ribonucleoprotein</keyword>
<dbReference type="SUPFAM" id="SSF52540">
    <property type="entry name" value="P-loop containing nucleoside triphosphate hydrolases"/>
    <property type="match status" value="1"/>
</dbReference>
<comment type="subcellular location">
    <subcellularLocation>
        <location evidence="1">Cytoplasm</location>
    </subcellularLocation>
</comment>
<gene>
    <name evidence="15" type="ORF">BCV69DRAFT_281214</name>
</gene>
<feature type="region of interest" description="Disordered" evidence="13">
    <location>
        <begin position="497"/>
        <end position="520"/>
    </location>
</feature>
<evidence type="ECO:0000256" key="9">
    <source>
        <dbReference type="ARBA" id="ARBA00023274"/>
    </source>
</evidence>
<evidence type="ECO:0000256" key="13">
    <source>
        <dbReference type="SAM" id="MobiDB-lite"/>
    </source>
</evidence>
<name>A0A316UAL1_9BASI</name>
<reference evidence="15 16" key="1">
    <citation type="journal article" date="2018" name="Mol. Biol. Evol.">
        <title>Broad Genomic Sampling Reveals a Smut Pathogenic Ancestry of the Fungal Clade Ustilaginomycotina.</title>
        <authorList>
            <person name="Kijpornyongpan T."/>
            <person name="Mondo S.J."/>
            <person name="Barry K."/>
            <person name="Sandor L."/>
            <person name="Lee J."/>
            <person name="Lipzen A."/>
            <person name="Pangilinan J."/>
            <person name="LaButti K."/>
            <person name="Hainaut M."/>
            <person name="Henrissat B."/>
            <person name="Grigoriev I.V."/>
            <person name="Spatafora J.W."/>
            <person name="Aime M.C."/>
        </authorList>
    </citation>
    <scope>NUCLEOTIDE SEQUENCE [LARGE SCALE GENOMIC DNA]</scope>
    <source>
        <strain evidence="15 16">MCA 4718</strain>
    </source>
</reference>
<dbReference type="Pfam" id="PF02881">
    <property type="entry name" value="SRP54_N"/>
    <property type="match status" value="1"/>
</dbReference>
<accession>A0A316UAL1</accession>